<dbReference type="Proteomes" id="UP000748531">
    <property type="component" value="Unassembled WGS sequence"/>
</dbReference>
<dbReference type="SUPFAM" id="SSF48508">
    <property type="entry name" value="Nuclear receptor ligand-binding domain"/>
    <property type="match status" value="1"/>
</dbReference>
<organism evidence="5 6">
    <name type="scientific">Paragonimus heterotremus</name>
    <dbReference type="NCBI Taxonomy" id="100268"/>
    <lineage>
        <taxon>Eukaryota</taxon>
        <taxon>Metazoa</taxon>
        <taxon>Spiralia</taxon>
        <taxon>Lophotrochozoa</taxon>
        <taxon>Platyhelminthes</taxon>
        <taxon>Trematoda</taxon>
        <taxon>Digenea</taxon>
        <taxon>Plagiorchiida</taxon>
        <taxon>Troglotremata</taxon>
        <taxon>Troglotrematidae</taxon>
        <taxon>Paragonimus</taxon>
    </lineage>
</organism>
<dbReference type="OrthoDB" id="6352325at2759"/>
<keyword evidence="1" id="KW-0805">Transcription regulation</keyword>
<keyword evidence="3" id="KW-0675">Receptor</keyword>
<reference evidence="5" key="1">
    <citation type="submission" date="2019-05" db="EMBL/GenBank/DDBJ databases">
        <title>Annotation for the trematode Paragonimus heterotremus.</title>
        <authorList>
            <person name="Choi Y.-J."/>
        </authorList>
    </citation>
    <scope>NUCLEOTIDE SEQUENCE</scope>
    <source>
        <strain evidence="5">LC</strain>
    </source>
</reference>
<gene>
    <name evidence="5" type="ORF">PHET_12095</name>
</gene>
<comment type="caution">
    <text evidence="5">The sequence shown here is derived from an EMBL/GenBank/DDBJ whole genome shotgun (WGS) entry which is preliminary data.</text>
</comment>
<keyword evidence="4" id="KW-0812">Transmembrane</keyword>
<evidence type="ECO:0000313" key="5">
    <source>
        <dbReference type="EMBL" id="KAF5394185.1"/>
    </source>
</evidence>
<evidence type="ECO:0000256" key="1">
    <source>
        <dbReference type="ARBA" id="ARBA00023015"/>
    </source>
</evidence>
<keyword evidence="2" id="KW-0804">Transcription</keyword>
<evidence type="ECO:0000256" key="2">
    <source>
        <dbReference type="ARBA" id="ARBA00023163"/>
    </source>
</evidence>
<feature type="transmembrane region" description="Helical" evidence="4">
    <location>
        <begin position="128"/>
        <end position="148"/>
    </location>
</feature>
<evidence type="ECO:0000256" key="3">
    <source>
        <dbReference type="ARBA" id="ARBA00023170"/>
    </source>
</evidence>
<dbReference type="EMBL" id="LUCH01020064">
    <property type="protein sequence ID" value="KAF5394185.1"/>
    <property type="molecule type" value="Genomic_DNA"/>
</dbReference>
<keyword evidence="4" id="KW-0472">Membrane</keyword>
<dbReference type="Gene3D" id="1.10.565.10">
    <property type="entry name" value="Retinoid X Receptor"/>
    <property type="match status" value="1"/>
</dbReference>
<feature type="non-terminal residue" evidence="5">
    <location>
        <position position="1"/>
    </location>
</feature>
<sequence>TFLTRPLSRLAPCRRSQGRTLCRHPRCRRFEWQRVRQHTHNTNLSTNHHQHTIPAKDPEPDSRVLNSLRDCVQRIREPFTPEEQLETEVAVTLEQEYNRMDACIRRIIRVVKLLPYFSEIGKPAQLSLLRVSFLVTILVLLFFCMHLYNLTTKCLK</sequence>
<name>A0A8J4SIF9_9TREM</name>
<protein>
    <submittedName>
        <fullName evidence="5">Uncharacterized protein</fullName>
    </submittedName>
</protein>
<keyword evidence="4" id="KW-1133">Transmembrane helix</keyword>
<accession>A0A8J4SIF9</accession>
<dbReference type="AlphaFoldDB" id="A0A8J4SIF9"/>
<evidence type="ECO:0000256" key="4">
    <source>
        <dbReference type="SAM" id="Phobius"/>
    </source>
</evidence>
<dbReference type="InterPro" id="IPR035500">
    <property type="entry name" value="NHR-like_dom_sf"/>
</dbReference>
<evidence type="ECO:0000313" key="6">
    <source>
        <dbReference type="Proteomes" id="UP000748531"/>
    </source>
</evidence>
<keyword evidence="6" id="KW-1185">Reference proteome</keyword>
<proteinExistence type="predicted"/>